<accession>A0A8J6CDP8</accession>
<dbReference type="OMA" id="FRMELTH"/>
<dbReference type="SMART" id="SM00271">
    <property type="entry name" value="DnaJ"/>
    <property type="match status" value="1"/>
</dbReference>
<feature type="region of interest" description="Disordered" evidence="5">
    <location>
        <begin position="124"/>
        <end position="144"/>
    </location>
</feature>
<dbReference type="AlphaFoldDB" id="A0A8J6CDP8"/>
<feature type="compositionally biased region" description="Gly residues" evidence="5">
    <location>
        <begin position="526"/>
        <end position="536"/>
    </location>
</feature>
<dbReference type="Proteomes" id="UP000751190">
    <property type="component" value="Unassembled WGS sequence"/>
</dbReference>
<dbReference type="GO" id="GO:0006457">
    <property type="term" value="P:protein folding"/>
    <property type="evidence" value="ECO:0007669"/>
    <property type="project" value="InterPro"/>
</dbReference>
<dbReference type="Gene3D" id="2.60.260.20">
    <property type="entry name" value="Urease metallochaperone UreE, N-terminal domain"/>
    <property type="match status" value="2"/>
</dbReference>
<evidence type="ECO:0000256" key="4">
    <source>
        <dbReference type="ARBA" id="ARBA00022833"/>
    </source>
</evidence>
<feature type="region of interest" description="Disordered" evidence="5">
    <location>
        <begin position="511"/>
        <end position="536"/>
    </location>
</feature>
<feature type="compositionally biased region" description="Gly residues" evidence="5">
    <location>
        <begin position="129"/>
        <end position="139"/>
    </location>
</feature>
<dbReference type="InterPro" id="IPR036869">
    <property type="entry name" value="J_dom_sf"/>
</dbReference>
<dbReference type="PROSITE" id="PS50076">
    <property type="entry name" value="DNAJ_2"/>
    <property type="match status" value="1"/>
</dbReference>
<dbReference type="PROSITE" id="PS00636">
    <property type="entry name" value="DNAJ_1"/>
    <property type="match status" value="1"/>
</dbReference>
<dbReference type="InterPro" id="IPR044713">
    <property type="entry name" value="DNJA1/2-like"/>
</dbReference>
<evidence type="ECO:0000256" key="3">
    <source>
        <dbReference type="ARBA" id="ARBA00022771"/>
    </source>
</evidence>
<dbReference type="PRINTS" id="PR00625">
    <property type="entry name" value="JDOMAIN"/>
</dbReference>
<sequence length="536" mass="58896">MPPLFETTLKTRLDCGARFQPGQQLGVPSHDARRSMFFGGGFPGFDQEEMMGRRPRGEVNTSKFYEALEVDKGASQDQIRKQYRKMAAKHHPDKGGDDEKFKEIQKAYEVLSDPEKRQQYDRYGEEGLENGGGGGGGGPSDLFDILSGRQRQRQPQGARKGQNVVHQLSVSLEEIYMGKTRKLRMRREVIEPGSMMSCTDCGGKGMNIRVVRMGPMIQQVQEGCRACDGQGSQYQSKQVQEVMEVVVPKGAPDGYKLTFHEKADEIPNGIPGDVVFVLQEVAHPEFKRKGADLYVKRTISLVEALCGFRMELTHLDGRKLLIKSAPGQVIAPCHYDPFKGEEAVEWETHSNMDCPDLETIAKADTDDIDKLKQVISKGQLRGKGVGAFRVANGKSTFYRASAEQVHASLRPAKGVTLYTLADPAKSAAQRMMMAVEGEGMPVFKSPMEQGNLFLILDIQFPDAIDAHAAAALKAALPSPLHAPKVADDDAEYDVCELRKLDPVASFKATVNDAANDATQEDEREQGGGGGVQCAQQ</sequence>
<evidence type="ECO:0000259" key="6">
    <source>
        <dbReference type="PROSITE" id="PS50076"/>
    </source>
</evidence>
<dbReference type="InterPro" id="IPR001623">
    <property type="entry name" value="DnaJ_domain"/>
</dbReference>
<evidence type="ECO:0000313" key="8">
    <source>
        <dbReference type="Proteomes" id="UP000751190"/>
    </source>
</evidence>
<keyword evidence="1" id="KW-0479">Metal-binding</keyword>
<dbReference type="OrthoDB" id="550424at2759"/>
<dbReference type="Gene3D" id="2.10.230.10">
    <property type="entry name" value="Heat shock protein DnaJ, cysteine-rich domain"/>
    <property type="match status" value="1"/>
</dbReference>
<dbReference type="GO" id="GO:0030544">
    <property type="term" value="F:Hsp70 protein binding"/>
    <property type="evidence" value="ECO:0007669"/>
    <property type="project" value="InterPro"/>
</dbReference>
<dbReference type="EMBL" id="JAGTXO010000003">
    <property type="protein sequence ID" value="KAG8468819.1"/>
    <property type="molecule type" value="Genomic_DNA"/>
</dbReference>
<dbReference type="CDD" id="cd10747">
    <property type="entry name" value="DnaJ_C"/>
    <property type="match status" value="1"/>
</dbReference>
<comment type="caution">
    <text evidence="7">The sequence shown here is derived from an EMBL/GenBank/DDBJ whole genome shotgun (WGS) entry which is preliminary data.</text>
</comment>
<dbReference type="PANTHER" id="PTHR43888">
    <property type="entry name" value="DNAJ-LIKE-2, ISOFORM A-RELATED"/>
    <property type="match status" value="1"/>
</dbReference>
<dbReference type="FunFam" id="2.60.260.20:FF:000003">
    <property type="entry name" value="DnaJ subfamily A member 2"/>
    <property type="match status" value="1"/>
</dbReference>
<dbReference type="Pfam" id="PF01556">
    <property type="entry name" value="DnaJ_C"/>
    <property type="match status" value="1"/>
</dbReference>
<reference evidence="7" key="1">
    <citation type="submission" date="2021-05" db="EMBL/GenBank/DDBJ databases">
        <title>The genome of the haptophyte Pavlova lutheri (Diacronema luteri, Pavlovales) - a model for lipid biosynthesis in eukaryotic algae.</title>
        <authorList>
            <person name="Hulatt C.J."/>
            <person name="Posewitz M.C."/>
        </authorList>
    </citation>
    <scope>NUCLEOTIDE SEQUENCE</scope>
    <source>
        <strain evidence="7">NIVA-4/92</strain>
    </source>
</reference>
<keyword evidence="4" id="KW-0862">Zinc</keyword>
<dbReference type="InterPro" id="IPR002939">
    <property type="entry name" value="DnaJ_C"/>
</dbReference>
<dbReference type="InterPro" id="IPR008971">
    <property type="entry name" value="HSP40/DnaJ_pept-bd"/>
</dbReference>
<dbReference type="GO" id="GO:0008270">
    <property type="term" value="F:zinc ion binding"/>
    <property type="evidence" value="ECO:0007669"/>
    <property type="project" value="UniProtKB-KW"/>
</dbReference>
<evidence type="ECO:0000256" key="1">
    <source>
        <dbReference type="ARBA" id="ARBA00022723"/>
    </source>
</evidence>
<gene>
    <name evidence="7" type="ORF">KFE25_007337</name>
</gene>
<dbReference type="SUPFAM" id="SSF46565">
    <property type="entry name" value="Chaperone J-domain"/>
    <property type="match status" value="1"/>
</dbReference>
<dbReference type="Gene3D" id="1.10.287.110">
    <property type="entry name" value="DnaJ domain"/>
    <property type="match status" value="1"/>
</dbReference>
<dbReference type="InterPro" id="IPR018253">
    <property type="entry name" value="DnaJ_domain_CS"/>
</dbReference>
<dbReference type="SUPFAM" id="SSF49493">
    <property type="entry name" value="HSP40/DnaJ peptide-binding domain"/>
    <property type="match status" value="2"/>
</dbReference>
<evidence type="ECO:0000256" key="2">
    <source>
        <dbReference type="ARBA" id="ARBA00022737"/>
    </source>
</evidence>
<dbReference type="SUPFAM" id="SSF57938">
    <property type="entry name" value="DnaJ/Hsp40 cysteine-rich domain"/>
    <property type="match status" value="1"/>
</dbReference>
<organism evidence="7 8">
    <name type="scientific">Diacronema lutheri</name>
    <name type="common">Unicellular marine alga</name>
    <name type="synonym">Monochrysis lutheri</name>
    <dbReference type="NCBI Taxonomy" id="2081491"/>
    <lineage>
        <taxon>Eukaryota</taxon>
        <taxon>Haptista</taxon>
        <taxon>Haptophyta</taxon>
        <taxon>Pavlovophyceae</taxon>
        <taxon>Pavlovales</taxon>
        <taxon>Pavlovaceae</taxon>
        <taxon>Diacronema</taxon>
    </lineage>
</organism>
<evidence type="ECO:0000313" key="7">
    <source>
        <dbReference type="EMBL" id="KAG8468819.1"/>
    </source>
</evidence>
<dbReference type="GO" id="GO:0051082">
    <property type="term" value="F:unfolded protein binding"/>
    <property type="evidence" value="ECO:0007669"/>
    <property type="project" value="InterPro"/>
</dbReference>
<name>A0A8J6CDP8_DIALT</name>
<keyword evidence="3" id="KW-0863">Zinc-finger</keyword>
<evidence type="ECO:0000256" key="5">
    <source>
        <dbReference type="SAM" id="MobiDB-lite"/>
    </source>
</evidence>
<keyword evidence="2" id="KW-0677">Repeat</keyword>
<feature type="domain" description="J" evidence="6">
    <location>
        <begin position="63"/>
        <end position="124"/>
    </location>
</feature>
<protein>
    <recommendedName>
        <fullName evidence="6">J domain-containing protein</fullName>
    </recommendedName>
</protein>
<proteinExistence type="predicted"/>
<dbReference type="InterPro" id="IPR036410">
    <property type="entry name" value="HSP_DnaJ_Cys-rich_dom_sf"/>
</dbReference>
<dbReference type="Pfam" id="PF00226">
    <property type="entry name" value="DnaJ"/>
    <property type="match status" value="1"/>
</dbReference>
<dbReference type="CDD" id="cd06257">
    <property type="entry name" value="DnaJ"/>
    <property type="match status" value="1"/>
</dbReference>
<keyword evidence="8" id="KW-1185">Reference proteome</keyword>